<keyword evidence="2" id="KW-0808">Transferase</keyword>
<protein>
    <submittedName>
        <fullName evidence="2">Glutathione S-transferase family protein</fullName>
    </submittedName>
</protein>
<name>A0A426V833_9BURK</name>
<dbReference type="InterPro" id="IPR036249">
    <property type="entry name" value="Thioredoxin-like_sf"/>
</dbReference>
<dbReference type="OrthoDB" id="9799538at2"/>
<dbReference type="CDD" id="cd03043">
    <property type="entry name" value="GST_N_1"/>
    <property type="match status" value="1"/>
</dbReference>
<dbReference type="CDD" id="cd03194">
    <property type="entry name" value="GST_C_3"/>
    <property type="match status" value="1"/>
</dbReference>
<dbReference type="EMBL" id="RSED01000016">
    <property type="protein sequence ID" value="RRS02991.1"/>
    <property type="molecule type" value="Genomic_DNA"/>
</dbReference>
<evidence type="ECO:0000313" key="3">
    <source>
        <dbReference type="Proteomes" id="UP000269265"/>
    </source>
</evidence>
<gene>
    <name evidence="2" type="ORF">EIP75_17780</name>
</gene>
<dbReference type="SUPFAM" id="SSF52833">
    <property type="entry name" value="Thioredoxin-like"/>
    <property type="match status" value="1"/>
</dbReference>
<dbReference type="GO" id="GO:0016740">
    <property type="term" value="F:transferase activity"/>
    <property type="evidence" value="ECO:0007669"/>
    <property type="project" value="UniProtKB-KW"/>
</dbReference>
<dbReference type="Pfam" id="PF13409">
    <property type="entry name" value="GST_N_2"/>
    <property type="match status" value="1"/>
</dbReference>
<dbReference type="PANTHER" id="PTHR44051">
    <property type="entry name" value="GLUTATHIONE S-TRANSFERASE-RELATED"/>
    <property type="match status" value="1"/>
</dbReference>
<dbReference type="RefSeq" id="WP_125244627.1">
    <property type="nucleotide sequence ID" value="NZ_RSED01000016.1"/>
</dbReference>
<evidence type="ECO:0000313" key="2">
    <source>
        <dbReference type="EMBL" id="RRS02991.1"/>
    </source>
</evidence>
<accession>A0A426V833</accession>
<dbReference type="Proteomes" id="UP000269265">
    <property type="component" value="Unassembled WGS sequence"/>
</dbReference>
<dbReference type="SUPFAM" id="SSF47616">
    <property type="entry name" value="GST C-terminal domain-like"/>
    <property type="match status" value="1"/>
</dbReference>
<dbReference type="AlphaFoldDB" id="A0A426V833"/>
<dbReference type="InterPro" id="IPR040079">
    <property type="entry name" value="Glutathione_S-Trfase"/>
</dbReference>
<feature type="domain" description="GST N-terminal" evidence="1">
    <location>
        <begin position="2"/>
        <end position="82"/>
    </location>
</feature>
<sequence length="225" mass="25087">MYTLYIANKNYSSWSLRPWALLTELGIAFKEQLVPFGAGSNWDEFRQFSPNGKVPCLVDDGLTVWESLSITEFLAERHPGVWPEQSAARAWARSAAAEMHAGFTTLRTQCPMSCGIRVRLHEVGPALKADLARVDELWRDGLDKFGGPFLAGDRFTAVDAFFAPVAFRVQTYGLPLSEASQAYAQHLLQTRALRAWQQQALAEPWREPGHEAACLAYGTLVADLR</sequence>
<organism evidence="2 3">
    <name type="scientific">Aquabacterium soli</name>
    <dbReference type="NCBI Taxonomy" id="2493092"/>
    <lineage>
        <taxon>Bacteria</taxon>
        <taxon>Pseudomonadati</taxon>
        <taxon>Pseudomonadota</taxon>
        <taxon>Betaproteobacteria</taxon>
        <taxon>Burkholderiales</taxon>
        <taxon>Aquabacterium</taxon>
    </lineage>
</organism>
<reference evidence="2 3" key="1">
    <citation type="submission" date="2018-12" db="EMBL/GenBank/DDBJ databases">
        <title>The whole draft genome of Aquabacterium sp. SJQ9.</title>
        <authorList>
            <person name="Sun L."/>
            <person name="Gao X."/>
            <person name="Chen W."/>
            <person name="Huang K."/>
        </authorList>
    </citation>
    <scope>NUCLEOTIDE SEQUENCE [LARGE SCALE GENOMIC DNA]</scope>
    <source>
        <strain evidence="2 3">SJQ9</strain>
    </source>
</reference>
<dbReference type="Pfam" id="PF13410">
    <property type="entry name" value="GST_C_2"/>
    <property type="match status" value="1"/>
</dbReference>
<dbReference type="PANTHER" id="PTHR44051:SF8">
    <property type="entry name" value="GLUTATHIONE S-TRANSFERASE GSTA"/>
    <property type="match status" value="1"/>
</dbReference>
<keyword evidence="3" id="KW-1185">Reference proteome</keyword>
<dbReference type="SFLD" id="SFLDG00358">
    <property type="entry name" value="Main_(cytGST)"/>
    <property type="match status" value="1"/>
</dbReference>
<dbReference type="SFLD" id="SFLDS00019">
    <property type="entry name" value="Glutathione_Transferase_(cytos"/>
    <property type="match status" value="1"/>
</dbReference>
<comment type="caution">
    <text evidence="2">The sequence shown here is derived from an EMBL/GenBank/DDBJ whole genome shotgun (WGS) entry which is preliminary data.</text>
</comment>
<dbReference type="InterPro" id="IPR004045">
    <property type="entry name" value="Glutathione_S-Trfase_N"/>
</dbReference>
<dbReference type="PROSITE" id="PS50404">
    <property type="entry name" value="GST_NTER"/>
    <property type="match status" value="1"/>
</dbReference>
<dbReference type="Gene3D" id="3.40.30.10">
    <property type="entry name" value="Glutaredoxin"/>
    <property type="match status" value="1"/>
</dbReference>
<dbReference type="Gene3D" id="1.20.1050.10">
    <property type="match status" value="1"/>
</dbReference>
<proteinExistence type="predicted"/>
<dbReference type="InterPro" id="IPR036282">
    <property type="entry name" value="Glutathione-S-Trfase_C_sf"/>
</dbReference>
<evidence type="ECO:0000259" key="1">
    <source>
        <dbReference type="PROSITE" id="PS50404"/>
    </source>
</evidence>